<gene>
    <name evidence="3" type="ORF">BECKMB1821H_GA0114242_10163</name>
    <name evidence="2" type="ORF">BECKMB1821I_GA0114274_10143</name>
</gene>
<organism evidence="2">
    <name type="scientific">Candidatus Kentrum sp. MB</name>
    <dbReference type="NCBI Taxonomy" id="2138164"/>
    <lineage>
        <taxon>Bacteria</taxon>
        <taxon>Pseudomonadati</taxon>
        <taxon>Pseudomonadota</taxon>
        <taxon>Gammaproteobacteria</taxon>
        <taxon>Candidatus Kentrum</taxon>
    </lineage>
</organism>
<evidence type="ECO:0000256" key="1">
    <source>
        <dbReference type="SAM" id="Phobius"/>
    </source>
</evidence>
<keyword evidence="1" id="KW-1133">Transmembrane helix</keyword>
<evidence type="ECO:0008006" key="4">
    <source>
        <dbReference type="Google" id="ProtNLM"/>
    </source>
</evidence>
<feature type="transmembrane region" description="Helical" evidence="1">
    <location>
        <begin position="63"/>
        <end position="90"/>
    </location>
</feature>
<protein>
    <recommendedName>
        <fullName evidence="4">AAA ATPase domain-containing protein</fullName>
    </recommendedName>
</protein>
<dbReference type="InterPro" id="IPR027417">
    <property type="entry name" value="P-loop_NTPase"/>
</dbReference>
<reference evidence="2" key="1">
    <citation type="submission" date="2019-02" db="EMBL/GenBank/DDBJ databases">
        <authorList>
            <person name="Gruber-Vodicka R. H."/>
            <person name="Seah K. B. B."/>
        </authorList>
    </citation>
    <scope>NUCLEOTIDE SEQUENCE</scope>
    <source>
        <strain evidence="3">BECK_BZ198</strain>
        <strain evidence="2">BECK_BZ199</strain>
    </source>
</reference>
<dbReference type="EMBL" id="CAADFQ010000014">
    <property type="protein sequence ID" value="VFK30184.1"/>
    <property type="molecule type" value="Genomic_DNA"/>
</dbReference>
<keyword evidence="1" id="KW-0472">Membrane</keyword>
<feature type="transmembrane region" description="Helical" evidence="1">
    <location>
        <begin position="21"/>
        <end position="43"/>
    </location>
</feature>
<name>A0A450XLN9_9GAMM</name>
<dbReference type="EMBL" id="CAADGH010000016">
    <property type="protein sequence ID" value="VFK75122.1"/>
    <property type="molecule type" value="Genomic_DNA"/>
</dbReference>
<keyword evidence="1" id="KW-0812">Transmembrane</keyword>
<evidence type="ECO:0000313" key="2">
    <source>
        <dbReference type="EMBL" id="VFK30184.1"/>
    </source>
</evidence>
<dbReference type="AlphaFoldDB" id="A0A450XLN9"/>
<accession>A0A450XLN9</accession>
<evidence type="ECO:0000313" key="3">
    <source>
        <dbReference type="EMBL" id="VFK75122.1"/>
    </source>
</evidence>
<proteinExistence type="predicted"/>
<dbReference type="SUPFAM" id="SSF52540">
    <property type="entry name" value="P-loop containing nucleoside triphosphate hydrolases"/>
    <property type="match status" value="1"/>
</dbReference>
<dbReference type="Gene3D" id="3.40.50.300">
    <property type="entry name" value="P-loop containing nucleotide triphosphate hydrolases"/>
    <property type="match status" value="1"/>
</dbReference>
<sequence>MSKKNHEDGCESMGWCNFAVGVARFIAITVAIVWIPIVVYNVATHGLTEAAKTAYQMIPNLLVAILIVLALSITSVVGIFLVSQVIDVQFSHWRNKKSKRDDKAYPPEPGSEFKDLVIPLPDFRFHHEPRRGENDYRDFIGRDALAQSFLDLLRHGQDRSGSYLVTGYRGVGKTSFVQHLLDKHDAFIPLPATGHEVKLVTRIYQEQTNQHKYSNLYRY</sequence>